<dbReference type="SUPFAM" id="SSF56300">
    <property type="entry name" value="Metallo-dependent phosphatases"/>
    <property type="match status" value="1"/>
</dbReference>
<feature type="transmembrane region" description="Helical" evidence="7">
    <location>
        <begin position="545"/>
        <end position="568"/>
    </location>
</feature>
<feature type="transmembrane region" description="Helical" evidence="7">
    <location>
        <begin position="426"/>
        <end position="445"/>
    </location>
</feature>
<evidence type="ECO:0000313" key="9">
    <source>
        <dbReference type="EMBL" id="GAA0248810.1"/>
    </source>
</evidence>
<feature type="transmembrane region" description="Helical" evidence="7">
    <location>
        <begin position="588"/>
        <end position="613"/>
    </location>
</feature>
<sequence>MNEDLVPDRLTLDLPADATVLVGSDLHLHQTATPATARMEHDLVERLEAWDGPGAVVLNGDVVELWGEPDGTVAGALAAHPALTAALRRFTDGPGRTLVITVGNHDAAIAWDEKAATVLRDTIGARCALQVDLVFATPAGRRVVRCEHGHAYDPANAFADPRDPLDSPLGQHIVQQVLPEARRAPLLGDLPELADPGAAGEFIGSRLLYRHLAPAAKWLLVPLAVLLALRIHGLVRLVSHPARFERWGFFLGAGMLAEVALIALLVLLVIRTVYTGLAASGLGPRGRGSNAAPNAAAAALCAQGFAGLITGHTHQPELSPVPGGFYANTGSGTRVVERRAARWFLPPVFVPLLRRVWVELDVVHDLRIRLVVHETSSGENTRVERLAVRRVADRDAVVAQLPGQAGWPLPQSGLQRRARLERTRRIAALAVAAVAVVGLGSAFTAPLHGRFDALLDVFPVQAPRAAAAAVVFTSTALLLLAWGLRRGRSVAWATALALLFSSAVLHVLKGLDLEEALLALAVAGWLVRQRAAFPTHPDRRTLRWTLVVIAAGAAVVGGASAALGGLRADTVRAVAERMVGDHDLPLPGAGPASVALLVATGLSLLIVLSGVLLRSRELPATGGADRAADLARARRIVARHGGGTLDYFALRDDKSWFFTGDCLVAYAIRNGVCLVSPDPIGPPDQHADAWAQFTAFADRHGWPVSVLGAAEGWLPIYQAGGLRPIYLGDEAIVDCTAFSLEGRPAKSIRGAYNRVRKAGYTVRFYDPAALPPALADELRALATESRIGEVERGFSMTLSRLGEADDTGLMLAVAHAPDGRPDAFCHWVPAADLNGWSLDLMRRRTDRELPNGLTDFVLIETIHHLKTRGEWGLGLNFAVMRAVLAGERGEGRLSELQRQLLRRFSDGTQMETLWHYNEKFRPLWRPRYVVLSDLSNVAPQGLAIAGAEGLTEIPILGPLLRQRPAPHAPAEPTRQEVAGLR</sequence>
<name>A0ABN0UFJ7_9ACTN</name>
<feature type="domain" description="Phosphatidylglycerol lysyltransferase C-terminal" evidence="8">
    <location>
        <begin position="634"/>
        <end position="930"/>
    </location>
</feature>
<dbReference type="RefSeq" id="WP_344650128.1">
    <property type="nucleotide sequence ID" value="NZ_BAAAGX010000014.1"/>
</dbReference>
<evidence type="ECO:0000256" key="6">
    <source>
        <dbReference type="SAM" id="MobiDB-lite"/>
    </source>
</evidence>
<dbReference type="InterPro" id="IPR051211">
    <property type="entry name" value="PG_lysyltransferase"/>
</dbReference>
<dbReference type="PANTHER" id="PTHR34697:SF2">
    <property type="entry name" value="PHOSPHATIDYLGLYCEROL LYSYLTRANSFERASE"/>
    <property type="match status" value="1"/>
</dbReference>
<keyword evidence="5 7" id="KW-0472">Membrane</keyword>
<evidence type="ECO:0000256" key="5">
    <source>
        <dbReference type="ARBA" id="ARBA00023136"/>
    </source>
</evidence>
<feature type="transmembrane region" description="Helical" evidence="7">
    <location>
        <begin position="465"/>
        <end position="483"/>
    </location>
</feature>
<evidence type="ECO:0000256" key="4">
    <source>
        <dbReference type="ARBA" id="ARBA00022989"/>
    </source>
</evidence>
<keyword evidence="2" id="KW-1003">Cell membrane</keyword>
<evidence type="ECO:0000313" key="10">
    <source>
        <dbReference type="Proteomes" id="UP001500967"/>
    </source>
</evidence>
<gene>
    <name evidence="9" type="ORF">GCM10009539_37610</name>
</gene>
<proteinExistence type="predicted"/>
<comment type="subcellular location">
    <subcellularLocation>
        <location evidence="1">Cell membrane</location>
        <topology evidence="1">Multi-pass membrane protein</topology>
    </subcellularLocation>
</comment>
<organism evidence="9 10">
    <name type="scientific">Cryptosporangium japonicum</name>
    <dbReference type="NCBI Taxonomy" id="80872"/>
    <lineage>
        <taxon>Bacteria</taxon>
        <taxon>Bacillati</taxon>
        <taxon>Actinomycetota</taxon>
        <taxon>Actinomycetes</taxon>
        <taxon>Cryptosporangiales</taxon>
        <taxon>Cryptosporangiaceae</taxon>
        <taxon>Cryptosporangium</taxon>
    </lineage>
</organism>
<feature type="transmembrane region" description="Helical" evidence="7">
    <location>
        <begin position="247"/>
        <end position="270"/>
    </location>
</feature>
<evidence type="ECO:0000256" key="7">
    <source>
        <dbReference type="SAM" id="Phobius"/>
    </source>
</evidence>
<feature type="region of interest" description="Disordered" evidence="6">
    <location>
        <begin position="962"/>
        <end position="981"/>
    </location>
</feature>
<dbReference type="Pfam" id="PF09924">
    <property type="entry name" value="LPG_synthase_C"/>
    <property type="match status" value="1"/>
</dbReference>
<accession>A0ABN0UFJ7</accession>
<evidence type="ECO:0000256" key="2">
    <source>
        <dbReference type="ARBA" id="ARBA00022475"/>
    </source>
</evidence>
<reference evidence="9 10" key="1">
    <citation type="journal article" date="2019" name="Int. J. Syst. Evol. Microbiol.">
        <title>The Global Catalogue of Microorganisms (GCM) 10K type strain sequencing project: providing services to taxonomists for standard genome sequencing and annotation.</title>
        <authorList>
            <consortium name="The Broad Institute Genomics Platform"/>
            <consortium name="The Broad Institute Genome Sequencing Center for Infectious Disease"/>
            <person name="Wu L."/>
            <person name="Ma J."/>
        </authorList>
    </citation>
    <scope>NUCLEOTIDE SEQUENCE [LARGE SCALE GENOMIC DNA]</scope>
    <source>
        <strain evidence="9 10">JCM 10425</strain>
    </source>
</reference>
<comment type="caution">
    <text evidence="9">The sequence shown here is derived from an EMBL/GenBank/DDBJ whole genome shotgun (WGS) entry which is preliminary data.</text>
</comment>
<evidence type="ECO:0000259" key="8">
    <source>
        <dbReference type="Pfam" id="PF09924"/>
    </source>
</evidence>
<evidence type="ECO:0000256" key="1">
    <source>
        <dbReference type="ARBA" id="ARBA00004651"/>
    </source>
</evidence>
<dbReference type="Proteomes" id="UP001500967">
    <property type="component" value="Unassembled WGS sequence"/>
</dbReference>
<keyword evidence="4 7" id="KW-1133">Transmembrane helix</keyword>
<keyword evidence="10" id="KW-1185">Reference proteome</keyword>
<dbReference type="PANTHER" id="PTHR34697">
    <property type="entry name" value="PHOSPHATIDYLGLYCEROL LYSYLTRANSFERASE"/>
    <property type="match status" value="1"/>
</dbReference>
<feature type="transmembrane region" description="Helical" evidence="7">
    <location>
        <begin position="490"/>
        <end position="510"/>
    </location>
</feature>
<dbReference type="EMBL" id="BAAAGX010000014">
    <property type="protein sequence ID" value="GAA0248810.1"/>
    <property type="molecule type" value="Genomic_DNA"/>
</dbReference>
<dbReference type="InterPro" id="IPR024320">
    <property type="entry name" value="LPG_synthase_C"/>
</dbReference>
<keyword evidence="3 7" id="KW-0812">Transmembrane</keyword>
<evidence type="ECO:0000256" key="3">
    <source>
        <dbReference type="ARBA" id="ARBA00022692"/>
    </source>
</evidence>
<protein>
    <recommendedName>
        <fullName evidence="8">Phosphatidylglycerol lysyltransferase C-terminal domain-containing protein</fullName>
    </recommendedName>
</protein>
<dbReference type="InterPro" id="IPR029052">
    <property type="entry name" value="Metallo-depent_PP-like"/>
</dbReference>